<proteinExistence type="predicted"/>
<organism evidence="2">
    <name type="scientific">marine metagenome</name>
    <dbReference type="NCBI Taxonomy" id="408172"/>
    <lineage>
        <taxon>unclassified sequences</taxon>
        <taxon>metagenomes</taxon>
        <taxon>ecological metagenomes</taxon>
    </lineage>
</organism>
<evidence type="ECO:0000313" key="2">
    <source>
        <dbReference type="EMBL" id="SVC49361.1"/>
    </source>
</evidence>
<dbReference type="AlphaFoldDB" id="A0A382MPV6"/>
<accession>A0A382MPV6</accession>
<name>A0A382MPV6_9ZZZZ</name>
<feature type="region of interest" description="Disordered" evidence="1">
    <location>
        <begin position="125"/>
        <end position="172"/>
    </location>
</feature>
<feature type="non-terminal residue" evidence="2">
    <location>
        <position position="1"/>
    </location>
</feature>
<gene>
    <name evidence="2" type="ORF">METZ01_LOCUS302215</name>
</gene>
<evidence type="ECO:0000256" key="1">
    <source>
        <dbReference type="SAM" id="MobiDB-lite"/>
    </source>
</evidence>
<protein>
    <submittedName>
        <fullName evidence="2">Uncharacterized protein</fullName>
    </submittedName>
</protein>
<sequence length="187" mass="20785">SKTRVDLPTSIEEKLKKWAEKPGKKWHSKDPIRKSFNQRSILRNGNDKTWPKCRHCEENGISGAETHTFAACKKRPTCQYCGKKTHGIDVPMTRQYCREAPECEKCGSTLHDTKNCKNLSLDDFPGDGSENGDDDSSDDVGGSTTEIGVRKVSSGPLVSSEDSEDGTTLVINTDHPNYEELRKLLGL</sequence>
<dbReference type="EMBL" id="UINC01094261">
    <property type="protein sequence ID" value="SVC49361.1"/>
    <property type="molecule type" value="Genomic_DNA"/>
</dbReference>
<reference evidence="2" key="1">
    <citation type="submission" date="2018-05" db="EMBL/GenBank/DDBJ databases">
        <authorList>
            <person name="Lanie J.A."/>
            <person name="Ng W.-L."/>
            <person name="Kazmierczak K.M."/>
            <person name="Andrzejewski T.M."/>
            <person name="Davidsen T.M."/>
            <person name="Wayne K.J."/>
            <person name="Tettelin H."/>
            <person name="Glass J.I."/>
            <person name="Rusch D."/>
            <person name="Podicherti R."/>
            <person name="Tsui H.-C.T."/>
            <person name="Winkler M.E."/>
        </authorList>
    </citation>
    <scope>NUCLEOTIDE SEQUENCE</scope>
</reference>